<evidence type="ECO:0008006" key="3">
    <source>
        <dbReference type="Google" id="ProtNLM"/>
    </source>
</evidence>
<evidence type="ECO:0000313" key="2">
    <source>
        <dbReference type="Proteomes" id="UP001235939"/>
    </source>
</evidence>
<name>A0ABY6KHU8_9ARAC</name>
<dbReference type="InterPro" id="IPR036397">
    <property type="entry name" value="RNaseH_sf"/>
</dbReference>
<dbReference type="PANTHER" id="PTHR46060:SF1">
    <property type="entry name" value="MARINER MOS1 TRANSPOSASE-LIKE PROTEIN"/>
    <property type="match status" value="1"/>
</dbReference>
<gene>
    <name evidence="1" type="ORF">LAZ67_5004332</name>
</gene>
<dbReference type="EMBL" id="CP092867">
    <property type="protein sequence ID" value="UYV68442.1"/>
    <property type="molecule type" value="Genomic_DNA"/>
</dbReference>
<dbReference type="InterPro" id="IPR052709">
    <property type="entry name" value="Transposase-MT_Hybrid"/>
</dbReference>
<sequence length="143" mass="16257">MEAGKFSNRNNEMVKTSFSKPLKAISSDRHSCLKIISRKKKGDKGPKRIACHTSEIGSKKRCLFHHVNASPCRSNVAAAKLSELGLQLVSHPPYSTDLGPCDFFLFFNLNQWLGREHFHQMKRLSAINMGTLRTSKQHTFQRE</sequence>
<proteinExistence type="predicted"/>
<organism evidence="1 2">
    <name type="scientific">Cordylochernes scorpioides</name>
    <dbReference type="NCBI Taxonomy" id="51811"/>
    <lineage>
        <taxon>Eukaryota</taxon>
        <taxon>Metazoa</taxon>
        <taxon>Ecdysozoa</taxon>
        <taxon>Arthropoda</taxon>
        <taxon>Chelicerata</taxon>
        <taxon>Arachnida</taxon>
        <taxon>Pseudoscorpiones</taxon>
        <taxon>Cheliferoidea</taxon>
        <taxon>Chernetidae</taxon>
        <taxon>Cordylochernes</taxon>
    </lineage>
</organism>
<dbReference type="Proteomes" id="UP001235939">
    <property type="component" value="Chromosome 05"/>
</dbReference>
<dbReference type="Gene3D" id="3.30.420.10">
    <property type="entry name" value="Ribonuclease H-like superfamily/Ribonuclease H"/>
    <property type="match status" value="1"/>
</dbReference>
<evidence type="ECO:0000313" key="1">
    <source>
        <dbReference type="EMBL" id="UYV68442.1"/>
    </source>
</evidence>
<accession>A0ABY6KHU8</accession>
<dbReference type="PANTHER" id="PTHR46060">
    <property type="entry name" value="MARINER MOS1 TRANSPOSASE-LIKE PROTEIN"/>
    <property type="match status" value="1"/>
</dbReference>
<protein>
    <recommendedName>
        <fullName evidence="3">Histone-lysine N-methyltransferase SETMAR</fullName>
    </recommendedName>
</protein>
<keyword evidence="2" id="KW-1185">Reference proteome</keyword>
<reference evidence="1 2" key="1">
    <citation type="submission" date="2022-01" db="EMBL/GenBank/DDBJ databases">
        <title>A chromosomal length assembly of Cordylochernes scorpioides.</title>
        <authorList>
            <person name="Zeh D."/>
            <person name="Zeh J."/>
        </authorList>
    </citation>
    <scope>NUCLEOTIDE SEQUENCE [LARGE SCALE GENOMIC DNA]</scope>
    <source>
        <strain evidence="1">IN4F17</strain>
        <tissue evidence="1">Whole Body</tissue>
    </source>
</reference>